<comment type="similarity">
    <text evidence="3">Belongs to the FMP46 family.</text>
</comment>
<comment type="subcellular location">
    <subcellularLocation>
        <location evidence="2">Mitochondrion</location>
    </subcellularLocation>
</comment>
<dbReference type="AlphaFoldDB" id="A0A448YHN8"/>
<proteinExistence type="inferred from homology"/>
<dbReference type="Pfam" id="PF07955">
    <property type="entry name" value="DUF1687"/>
    <property type="match status" value="1"/>
</dbReference>
<organism evidence="7 8">
    <name type="scientific">Brettanomyces naardenensis</name>
    <name type="common">Yeast</name>
    <dbReference type="NCBI Taxonomy" id="13370"/>
    <lineage>
        <taxon>Eukaryota</taxon>
        <taxon>Fungi</taxon>
        <taxon>Dikarya</taxon>
        <taxon>Ascomycota</taxon>
        <taxon>Saccharomycotina</taxon>
        <taxon>Pichiomycetes</taxon>
        <taxon>Pichiales</taxon>
        <taxon>Pichiaceae</taxon>
        <taxon>Brettanomyces</taxon>
    </lineage>
</organism>
<dbReference type="InterPro" id="IPR012882">
    <property type="entry name" value="Fmp46"/>
</dbReference>
<dbReference type="GO" id="GO:0016491">
    <property type="term" value="F:oxidoreductase activity"/>
    <property type="evidence" value="ECO:0007669"/>
    <property type="project" value="UniProtKB-KW"/>
</dbReference>
<evidence type="ECO:0000256" key="1">
    <source>
        <dbReference type="ARBA" id="ARBA00002963"/>
    </source>
</evidence>
<evidence type="ECO:0000256" key="5">
    <source>
        <dbReference type="ARBA" id="ARBA00023002"/>
    </source>
</evidence>
<accession>A0A448YHN8</accession>
<evidence type="ECO:0000256" key="2">
    <source>
        <dbReference type="ARBA" id="ARBA00004173"/>
    </source>
</evidence>
<keyword evidence="8" id="KW-1185">Reference proteome</keyword>
<keyword evidence="4" id="KW-0809">Transit peptide</keyword>
<dbReference type="PANTHER" id="PTHR28071:SF1">
    <property type="entry name" value="REDOX PROTEIN FMP46, MITOCHONDRIAL-RELATED"/>
    <property type="match status" value="1"/>
</dbReference>
<protein>
    <submittedName>
        <fullName evidence="7">DEKNAAC101361</fullName>
    </submittedName>
</protein>
<gene>
    <name evidence="7" type="ORF">BRENAR_LOCUS1136</name>
</gene>
<name>A0A448YHN8_BRENA</name>
<dbReference type="OrthoDB" id="4044803at2759"/>
<dbReference type="Gene3D" id="3.40.30.10">
    <property type="entry name" value="Glutaredoxin"/>
    <property type="match status" value="1"/>
</dbReference>
<sequence length="168" mass="18518">MSMFNSLANSPGVITLFKTSSAILADLEKFGVTSSAKDTSKDKGLFASILGDRKQATSGRYRYQIDVSNSLPTLEQFDLIKSYSQTTPYSAEAFLDAFPRLADSSRDWTFDKALGKDAFDGNGKPKSLRELAAEGLFVTPLAVDWEHRLLASRIGHLKKLLEVYGVKQ</sequence>
<evidence type="ECO:0000256" key="6">
    <source>
        <dbReference type="ARBA" id="ARBA00023128"/>
    </source>
</evidence>
<evidence type="ECO:0000313" key="8">
    <source>
        <dbReference type="Proteomes" id="UP000290900"/>
    </source>
</evidence>
<reference evidence="7 8" key="1">
    <citation type="submission" date="2018-12" db="EMBL/GenBank/DDBJ databases">
        <authorList>
            <person name="Tiukova I."/>
            <person name="Dainat J."/>
        </authorList>
    </citation>
    <scope>NUCLEOTIDE SEQUENCE [LARGE SCALE GENOMIC DNA]</scope>
</reference>
<evidence type="ECO:0000313" key="7">
    <source>
        <dbReference type="EMBL" id="VEU20401.1"/>
    </source>
</evidence>
<dbReference type="GO" id="GO:0005739">
    <property type="term" value="C:mitochondrion"/>
    <property type="evidence" value="ECO:0007669"/>
    <property type="project" value="UniProtKB-SubCell"/>
</dbReference>
<dbReference type="Proteomes" id="UP000290900">
    <property type="component" value="Unassembled WGS sequence"/>
</dbReference>
<keyword evidence="5" id="KW-0560">Oxidoreductase</keyword>
<comment type="function">
    <text evidence="1">Putative mitochondrial redox protein which could be involved in the reduction of small toxic molecules.</text>
</comment>
<evidence type="ECO:0000256" key="4">
    <source>
        <dbReference type="ARBA" id="ARBA00022946"/>
    </source>
</evidence>
<dbReference type="EMBL" id="CAACVR010000004">
    <property type="protein sequence ID" value="VEU20401.1"/>
    <property type="molecule type" value="Genomic_DNA"/>
</dbReference>
<dbReference type="InParanoid" id="A0A448YHN8"/>
<evidence type="ECO:0000256" key="3">
    <source>
        <dbReference type="ARBA" id="ARBA00009734"/>
    </source>
</evidence>
<dbReference type="PANTHER" id="PTHR28071">
    <property type="entry name" value="REDOX PROTEIN FMP46, MITOCHONDRIAL-RELATED"/>
    <property type="match status" value="1"/>
</dbReference>
<keyword evidence="6" id="KW-0496">Mitochondrion</keyword>
<dbReference type="SUPFAM" id="SSF52833">
    <property type="entry name" value="Thioredoxin-like"/>
    <property type="match status" value="1"/>
</dbReference>
<dbReference type="InterPro" id="IPR036249">
    <property type="entry name" value="Thioredoxin-like_sf"/>
</dbReference>